<dbReference type="STRING" id="200324.A0A2N5SVB5"/>
<reference evidence="1 2" key="1">
    <citation type="submission" date="2017-11" db="EMBL/GenBank/DDBJ databases">
        <title>De novo assembly and phasing of dikaryotic genomes from two isolates of Puccinia coronata f. sp. avenae, the causal agent of oat crown rust.</title>
        <authorList>
            <person name="Miller M.E."/>
            <person name="Zhang Y."/>
            <person name="Omidvar V."/>
            <person name="Sperschneider J."/>
            <person name="Schwessinger B."/>
            <person name="Raley C."/>
            <person name="Palmer J.M."/>
            <person name="Garnica D."/>
            <person name="Upadhyaya N."/>
            <person name="Rathjen J."/>
            <person name="Taylor J.M."/>
            <person name="Park R.F."/>
            <person name="Dodds P.N."/>
            <person name="Hirsch C.D."/>
            <person name="Kianian S.F."/>
            <person name="Figueroa M."/>
        </authorList>
    </citation>
    <scope>NUCLEOTIDE SEQUENCE [LARGE SCALE GENOMIC DNA]</scope>
    <source>
        <strain evidence="1">12NC29</strain>
    </source>
</reference>
<evidence type="ECO:0000313" key="1">
    <source>
        <dbReference type="EMBL" id="PLW17162.1"/>
    </source>
</evidence>
<protein>
    <submittedName>
        <fullName evidence="1">Uncharacterized protein</fullName>
    </submittedName>
</protein>
<evidence type="ECO:0000313" key="2">
    <source>
        <dbReference type="Proteomes" id="UP000235388"/>
    </source>
</evidence>
<dbReference type="OrthoDB" id="2436145at2759"/>
<sequence>MKILSLSSNGAANKLLAQVEFEKLLDSHLEFIRPIYNIRIRIPLIGSSPLPLVGIQDPKHARKTNVNQLLLGARLLCFGKYWFSILHLSIVVEHKDSSLYVKDVFNSDKQDNSRAYQVLSEDTLKIALENKECVRLAVYLFVMEQNIPP</sequence>
<name>A0A2N5SVB5_9BASI</name>
<organism evidence="1 2">
    <name type="scientific">Puccinia coronata f. sp. avenae</name>
    <dbReference type="NCBI Taxonomy" id="200324"/>
    <lineage>
        <taxon>Eukaryota</taxon>
        <taxon>Fungi</taxon>
        <taxon>Dikarya</taxon>
        <taxon>Basidiomycota</taxon>
        <taxon>Pucciniomycotina</taxon>
        <taxon>Pucciniomycetes</taxon>
        <taxon>Pucciniales</taxon>
        <taxon>Pucciniaceae</taxon>
        <taxon>Puccinia</taxon>
    </lineage>
</organism>
<proteinExistence type="predicted"/>
<dbReference type="EMBL" id="PGCJ01000855">
    <property type="protein sequence ID" value="PLW17162.1"/>
    <property type="molecule type" value="Genomic_DNA"/>
</dbReference>
<gene>
    <name evidence="1" type="ORF">PCANC_11793</name>
</gene>
<accession>A0A2N5SVB5</accession>
<keyword evidence="2" id="KW-1185">Reference proteome</keyword>
<dbReference type="Proteomes" id="UP000235388">
    <property type="component" value="Unassembled WGS sequence"/>
</dbReference>
<comment type="caution">
    <text evidence="1">The sequence shown here is derived from an EMBL/GenBank/DDBJ whole genome shotgun (WGS) entry which is preliminary data.</text>
</comment>
<dbReference type="AlphaFoldDB" id="A0A2N5SVB5"/>